<dbReference type="Proteomes" id="UP000480943">
    <property type="component" value="Unassembled WGS sequence"/>
</dbReference>
<organism evidence="5 6">
    <name type="scientific">Photobacterium damselae subsp. damselae</name>
    <name type="common">Listonella damsela</name>
    <dbReference type="NCBI Taxonomy" id="85581"/>
    <lineage>
        <taxon>Bacteria</taxon>
        <taxon>Pseudomonadati</taxon>
        <taxon>Pseudomonadota</taxon>
        <taxon>Gammaproteobacteria</taxon>
        <taxon>Vibrionales</taxon>
        <taxon>Vibrionaceae</taxon>
        <taxon>Photobacterium</taxon>
    </lineage>
</organism>
<name>A0AAD3WXW9_PHODD</name>
<feature type="region of interest" description="Disordered" evidence="1">
    <location>
        <begin position="28"/>
        <end position="52"/>
    </location>
</feature>
<dbReference type="InterPro" id="IPR040668">
    <property type="entry name" value="TraI_2B"/>
</dbReference>
<comment type="caution">
    <text evidence="5">The sequence shown here is derived from an EMBL/GenBank/DDBJ whole genome shotgun (WGS) entry which is preliminary data.</text>
</comment>
<dbReference type="Pfam" id="PF18340">
    <property type="entry name" value="TraI_2B"/>
    <property type="match status" value="1"/>
</dbReference>
<dbReference type="RefSeq" id="WP_151182749.1">
    <property type="nucleotide sequence ID" value="NZ_VZUQ01000058.1"/>
</dbReference>
<protein>
    <submittedName>
        <fullName evidence="5">Conjugative transfer relaxase/helicase TraI</fullName>
    </submittedName>
</protein>
<dbReference type="Pfam" id="PF13604">
    <property type="entry name" value="AAA_30"/>
    <property type="match status" value="1"/>
</dbReference>
<dbReference type="EMBL" id="VZUQ01000058">
    <property type="protein sequence ID" value="KAB1180903.1"/>
    <property type="molecule type" value="Genomic_DNA"/>
</dbReference>
<evidence type="ECO:0000259" key="2">
    <source>
        <dbReference type="Pfam" id="PF08751"/>
    </source>
</evidence>
<feature type="domain" description="DUF7146" evidence="4">
    <location>
        <begin position="1685"/>
        <end position="1784"/>
    </location>
</feature>
<dbReference type="InterPro" id="IPR014129">
    <property type="entry name" value="Conjug_relaxase_TraI"/>
</dbReference>
<dbReference type="InterPro" id="IPR055570">
    <property type="entry name" value="DUF7146"/>
</dbReference>
<dbReference type="Gene3D" id="3.40.50.300">
    <property type="entry name" value="P-loop containing nucleotide triphosphate hydrolases"/>
    <property type="match status" value="1"/>
</dbReference>
<proteinExistence type="predicted"/>
<dbReference type="SUPFAM" id="SSF52540">
    <property type="entry name" value="P-loop containing nucleoside triphosphate hydrolases"/>
    <property type="match status" value="2"/>
</dbReference>
<sequence length="1981" mass="222114">MLSLSSLRGGASGASKYYLEEEKQLHLNQPQFTLKPDTQPTKDSPLTTTENPTANYYLAEQSGTEKTTQWYGKIAEKEGILGHEIEHQKLEAVLNGQLNNDQTPRAHSDTRRTGYDLVFSAPKGASILALVYGDTRIIDAHNAAVKTALDLLEQDTAQAKVAENKERRFENTQNLLFGLVQHKTSRENDPQLHTHALQANMTYDNQGNLKNLASSFVQNGFETQGTYERILENQKYYGMAYQSELGRALEDMGYTIKSLSNGQIDVDGIPAEIIDANSTRRQQILEQEQELGIKSGKTRDHIAHQTRKAKTYTPEDSLVKEWQTKNEALTFDGLAFVAASYNGKHRKDSDISVPDKELQQAIDNSISYLSDRLSAFGYEKVLVTALDKFAPKAITQMGELKQALDNKIRHGDLIALDDKQSLFTTQQQVDREAKLIESTQKRTHGLRVHADSTALNELNLKADTKKTLADILASTKQVNVVNLSGSSKQLSESLLHVSENSGKSIHFITPNKLVKQQTEQQVRRQAFSVTQWVKNAFRPDVVHTAYQYLNQAERRQKTKDSILVVEHANQLGVKETQQLIDLAQRQGNKLVFLNHIKRSQGLRAGNAMDVVQKGNVQTHTWQGAQLAQTHIKTSEVDKKERHQILAERYQELSKQERYETQVLTTNKGDNDNLNRVIRHQLDKSGQLSEKRVEIPTLNPVFMSPEQQRSIKSYQKGMVISQVNDGKVQQYTVEKVNSRAQTLQLLDSDNNRSYLNVKESSTPYFVSQPDKIEVATGDRLRINGDVFRTDLKQNDTVTVEKIGWMGLSLTDDNGKGHLVPLSYLEGSALSYGYANTLNSAAHGKTTTLIDMQSYTASKETLYELMQQGSKQLHIFTDNQEKLEARMKKSHIQPSSMARVMASTQSLDKYVNAQTAETLQSDVTVAVQALLDQQAPKPLIEQAVNFALSHVSEQQAGFKHSELVVEAIRFAMDEKGTTVLESEIHNKLNELQRQDSVLSAQFSDGTRWTTKEAIETEKRILTRLDAGKGQVASYASERQVDAYLAPQDWMTDGQKDAVKLMATTHDRYTIVQGFAGVGKSTMLEQGKTLIEQTQALHGNVKIDVLGLAPTHAAVNELKEKGIPAQTTQSLLKDLLTGDTTPDKYKNTLFLLDESSMASNAQFDAFTALVNNSGARATLLGDIYQLQSKEAGKPFELAYRSKSIDTVVMKDIQRQQTPELLNAVQNVINWQPESMLEAIRQQSPLPNSPNSQTVISTYEAKTGDHAKDREAAKEELYQSAVAEYLSRTPESRENTLMIAYSNRERDILASLIRKGLKEMKELSDKSDISVTRLRGIGTTKEELKTMMPYKAGLIINTGRDTYLHIDSIDRDNELVMVTDMKTGEQTSFIPARHDHKMTALWSSSEMPLNSGDKITWRKTDKELGLTGNMDLTVSSINKDTMTLSYDKDKSITLPLDDMKSSHWDYRYTKTADMAQGSTMNHVISVIDSSAKLTNLRRAYIDVSRASEHVMIFTDNEKGLMRSWLNHFDNNSSAIETINQTNHPNEHHFDVKSIPKENPKYQQHGEFKLSLYAKDLAQQLTPYTESLAIELLGQPNNSKSDNDYLAFGQGQSHLKVTLTGVYRGYFRDWTTGDKGNLINLIMSAKSFSFKEAVNFAEQILTEPESHNLIENEKHDKLVNTLPKHVGNMKARAINYFQQGVELKETIANTYINNQTYHDFESHPALRFHEHVYSSETKSTHPALLAALTNNKGEIEAIEITYLNKDGDLADNLTISKRLMGNKSSHGVVINDGTLPDISVVAIGLENGMALLGANTHDVDIVAVTNAHDLWTLNTKALREQIIIMASEHQLSNQNLISDITDKLTAQGHNVSIVKEAMDGLSPQDIGILISDKVNDNIAELKGEHEIDTKKIDQLVDDISKSQEFSNKEIASLLDVIEPKEITHADNVASDKIDNALSEYEHYQEQTAKELEKQIELEKELDYPSL</sequence>
<evidence type="ECO:0000259" key="4">
    <source>
        <dbReference type="Pfam" id="PF23639"/>
    </source>
</evidence>
<dbReference type="NCBIfam" id="NF041492">
    <property type="entry name" value="MobF"/>
    <property type="match status" value="1"/>
</dbReference>
<evidence type="ECO:0000313" key="5">
    <source>
        <dbReference type="EMBL" id="KAB1180903.1"/>
    </source>
</evidence>
<dbReference type="Pfam" id="PF23639">
    <property type="entry name" value="DUF7146"/>
    <property type="match status" value="1"/>
</dbReference>
<dbReference type="Pfam" id="PF08751">
    <property type="entry name" value="TrwC"/>
    <property type="match status" value="1"/>
</dbReference>
<feature type="domain" description="TraI 2B/2B-like" evidence="3">
    <location>
        <begin position="696"/>
        <end position="773"/>
    </location>
</feature>
<dbReference type="NCBIfam" id="TIGR02760">
    <property type="entry name" value="TraI_TIGR"/>
    <property type="match status" value="1"/>
</dbReference>
<feature type="domain" description="TrwC relaxase" evidence="2">
    <location>
        <begin position="26"/>
        <end position="327"/>
    </location>
</feature>
<dbReference type="InterPro" id="IPR014862">
    <property type="entry name" value="TrwC"/>
</dbReference>
<evidence type="ECO:0000313" key="6">
    <source>
        <dbReference type="Proteomes" id="UP000480943"/>
    </source>
</evidence>
<gene>
    <name evidence="5" type="primary">traI</name>
    <name evidence="5" type="ORF">F6450_10075</name>
</gene>
<dbReference type="NCBIfam" id="TIGR02686">
    <property type="entry name" value="relax_trwC"/>
    <property type="match status" value="1"/>
</dbReference>
<dbReference type="InterPro" id="IPR014059">
    <property type="entry name" value="TraI/TrwC_relax"/>
</dbReference>
<dbReference type="InterPro" id="IPR027417">
    <property type="entry name" value="P-loop_NTPase"/>
</dbReference>
<evidence type="ECO:0000256" key="1">
    <source>
        <dbReference type="SAM" id="MobiDB-lite"/>
    </source>
</evidence>
<dbReference type="SUPFAM" id="SSF55464">
    <property type="entry name" value="Origin of replication-binding domain, RBD-like"/>
    <property type="match status" value="1"/>
</dbReference>
<reference evidence="5 6" key="1">
    <citation type="submission" date="2019-09" db="EMBL/GenBank/DDBJ databases">
        <title>Photobacterium damselae subsp. damselae CDC-2227-81, a human clinical isolate.</title>
        <authorList>
            <person name="Osorio C.R."/>
        </authorList>
    </citation>
    <scope>NUCLEOTIDE SEQUENCE [LARGE SCALE GENOMIC DNA]</scope>
    <source>
        <strain evidence="5 6">CDC-2227-81</strain>
    </source>
</reference>
<accession>A0AAD3WXW9</accession>
<evidence type="ECO:0000259" key="3">
    <source>
        <dbReference type="Pfam" id="PF18340"/>
    </source>
</evidence>